<dbReference type="EMBL" id="JGZK01000006">
    <property type="protein sequence ID" value="KFI85843.1"/>
    <property type="molecule type" value="Genomic_DNA"/>
</dbReference>
<dbReference type="InterPro" id="IPR012675">
    <property type="entry name" value="Beta-grasp_dom_sf"/>
</dbReference>
<dbReference type="CDD" id="cd00565">
    <property type="entry name" value="Ubl_ThiS"/>
    <property type="match status" value="1"/>
</dbReference>
<dbReference type="PANTHER" id="PTHR34472:SF1">
    <property type="entry name" value="SULFUR CARRIER PROTEIN THIS"/>
    <property type="match status" value="1"/>
</dbReference>
<reference evidence="1 2" key="1">
    <citation type="submission" date="2014-03" db="EMBL/GenBank/DDBJ databases">
        <title>Genomics of Bifidobacteria.</title>
        <authorList>
            <person name="Ventura M."/>
            <person name="Milani C."/>
            <person name="Lugli G.A."/>
        </authorList>
    </citation>
    <scope>NUCLEOTIDE SEQUENCE [LARGE SCALE GENOMIC DNA]</scope>
    <source>
        <strain evidence="1 2">DSM 23975</strain>
    </source>
</reference>
<organism evidence="1 2">
    <name type="scientific">Bifidobacterium reuteri DSM 23975</name>
    <dbReference type="NCBI Taxonomy" id="1437610"/>
    <lineage>
        <taxon>Bacteria</taxon>
        <taxon>Bacillati</taxon>
        <taxon>Actinomycetota</taxon>
        <taxon>Actinomycetes</taxon>
        <taxon>Bifidobacteriales</taxon>
        <taxon>Bifidobacteriaceae</taxon>
        <taxon>Bifidobacterium</taxon>
    </lineage>
</organism>
<dbReference type="InterPro" id="IPR016155">
    <property type="entry name" value="Mopterin_synth/thiamin_S_b"/>
</dbReference>
<dbReference type="AlphaFoldDB" id="A0A087CRE3"/>
<sequence length="92" mass="10322">MTGFMNGRTTYGTVRFVHPFLVFGKGTAMQVNGEQVKLEQPVSVADYLETHGFRAERVAIELNGEIIPREKRAETMLDDQCVMEIVQFVQGG</sequence>
<keyword evidence="2" id="KW-1185">Reference proteome</keyword>
<proteinExistence type="predicted"/>
<protein>
    <submittedName>
        <fullName evidence="1">Thiamine biosynthesis protein ThiS</fullName>
    </submittedName>
</protein>
<dbReference type="Gene3D" id="3.10.20.30">
    <property type="match status" value="1"/>
</dbReference>
<name>A0A087CRE3_9BIFI</name>
<dbReference type="Proteomes" id="UP000028984">
    <property type="component" value="Unassembled WGS sequence"/>
</dbReference>
<dbReference type="eggNOG" id="COG2104">
    <property type="taxonomic scope" value="Bacteria"/>
</dbReference>
<gene>
    <name evidence="1" type="ORF">BREU_1025</name>
</gene>
<dbReference type="NCBIfam" id="TIGR01683">
    <property type="entry name" value="thiS"/>
    <property type="match status" value="1"/>
</dbReference>
<dbReference type="SUPFAM" id="SSF54285">
    <property type="entry name" value="MoaD/ThiS"/>
    <property type="match status" value="1"/>
</dbReference>
<dbReference type="InterPro" id="IPR003749">
    <property type="entry name" value="ThiS/MoaD-like"/>
</dbReference>
<dbReference type="STRING" id="1437610.BREU_1025"/>
<dbReference type="InterPro" id="IPR010035">
    <property type="entry name" value="Thi_S"/>
</dbReference>
<dbReference type="PANTHER" id="PTHR34472">
    <property type="entry name" value="SULFUR CARRIER PROTEIN THIS"/>
    <property type="match status" value="1"/>
</dbReference>
<dbReference type="Pfam" id="PF02597">
    <property type="entry name" value="ThiS"/>
    <property type="match status" value="1"/>
</dbReference>
<evidence type="ECO:0000313" key="2">
    <source>
        <dbReference type="Proteomes" id="UP000028984"/>
    </source>
</evidence>
<accession>A0A087CRE3</accession>
<evidence type="ECO:0000313" key="1">
    <source>
        <dbReference type="EMBL" id="KFI85843.1"/>
    </source>
</evidence>
<comment type="caution">
    <text evidence="1">The sequence shown here is derived from an EMBL/GenBank/DDBJ whole genome shotgun (WGS) entry which is preliminary data.</text>
</comment>